<keyword evidence="5" id="KW-0694">RNA-binding</keyword>
<evidence type="ECO:0000256" key="8">
    <source>
        <dbReference type="ARBA" id="ARBA00044792"/>
    </source>
</evidence>
<accession>A0A8J3CI63</accession>
<dbReference type="InterPro" id="IPR053395">
    <property type="entry name" value="Cas13a_endoribonuclease"/>
</dbReference>
<dbReference type="GO" id="GO:0051607">
    <property type="term" value="P:defense response to virus"/>
    <property type="evidence" value="ECO:0007669"/>
    <property type="project" value="UniProtKB-KW"/>
</dbReference>
<dbReference type="Proteomes" id="UP000614287">
    <property type="component" value="Unassembled WGS sequence"/>
</dbReference>
<keyword evidence="10" id="KW-1185">Reference proteome</keyword>
<evidence type="ECO:0000256" key="3">
    <source>
        <dbReference type="ARBA" id="ARBA00022759"/>
    </source>
</evidence>
<keyword evidence="2" id="KW-0677">Repeat</keyword>
<reference evidence="9" key="1">
    <citation type="journal article" date="2014" name="Int. J. Syst. Evol. Microbiol.">
        <title>Complete genome sequence of Corynebacterium casei LMG S-19264T (=DSM 44701T), isolated from a smear-ripened cheese.</title>
        <authorList>
            <consortium name="US DOE Joint Genome Institute (JGI-PGF)"/>
            <person name="Walter F."/>
            <person name="Albersmeier A."/>
            <person name="Kalinowski J."/>
            <person name="Ruckert C."/>
        </authorList>
    </citation>
    <scope>NUCLEOTIDE SEQUENCE</scope>
    <source>
        <strain evidence="9">KCTC 32501</strain>
    </source>
</reference>
<name>A0A8J3CI63_9BURK</name>
<sequence length="612" mass="71757">MKIIKPYGQTRVQPRSQRDFYPHANNTCVDLKQTLEQDTDALIAVWVSTIDKIFGKPYALKPVDLPKREKFKREEDYNKACQKRKDSYDNKKANYKLRQAVSDIAYKQMCSHILAQQHEEAKIKWTHKQILSSELDSKKPLGCKLGKYYEWFVQQKIDQTADIHSLAELIVMRIERHIHQGEIHGALYEEKTITSLRHQKHGLISNRAHSVTVNTPNKKNHQQKYAYREFSSEALKQYQTITGKNNPSDVISQIYKLAKDKQTKSPQQGKIIKRKDIAPLVGRLLREHSHQAFHDCVTVADIQSKYPDAFALHQAIKAYYKRLFERNAILLSHLPTDLNDIVHKIHQTQGNQDLNALIRLGKVIHYQWMNDQQNQQSQSEWQALLDIDMENSPFWHSVGQFKIKNDEAFLRMWRHCLALANRSFSLWVNPESSEHKDSDLLTKEFFEKALEHKPNLEQFYSRANDLFTDQAERFNTADPQKTLRFTRYLLVSLRNQIFHFKGLPQFLSENINQDILDEGILKNKLNIQGNANKVNEQLTQYQPTRDAIQTIYTSDLAKRAEHLAHIMQGLKVEQCFTRSEWKTITPYLTPFQTDDKNPLLLPRFSRLWQRAN</sequence>
<dbReference type="GO" id="GO:0004519">
    <property type="term" value="F:endonuclease activity"/>
    <property type="evidence" value="ECO:0007669"/>
    <property type="project" value="UniProtKB-KW"/>
</dbReference>
<evidence type="ECO:0000313" key="10">
    <source>
        <dbReference type="Proteomes" id="UP000614287"/>
    </source>
</evidence>
<keyword evidence="1" id="KW-0540">Nuclease</keyword>
<evidence type="ECO:0000313" key="9">
    <source>
        <dbReference type="EMBL" id="GHA75517.1"/>
    </source>
</evidence>
<dbReference type="GO" id="GO:0003723">
    <property type="term" value="F:RNA binding"/>
    <property type="evidence" value="ECO:0007669"/>
    <property type="project" value="UniProtKB-KW"/>
</dbReference>
<protein>
    <recommendedName>
        <fullName evidence="8">CRISPR-associated endoribonuclease Cas13a</fullName>
    </recommendedName>
</protein>
<keyword evidence="6" id="KW-0051">Antiviral defense</keyword>
<keyword evidence="3" id="KW-0255">Endonuclease</keyword>
<evidence type="ECO:0000256" key="6">
    <source>
        <dbReference type="ARBA" id="ARBA00023118"/>
    </source>
</evidence>
<evidence type="ECO:0000256" key="5">
    <source>
        <dbReference type="ARBA" id="ARBA00022884"/>
    </source>
</evidence>
<evidence type="ECO:0000256" key="4">
    <source>
        <dbReference type="ARBA" id="ARBA00022801"/>
    </source>
</evidence>
<evidence type="ECO:0000256" key="7">
    <source>
        <dbReference type="ARBA" id="ARBA00044753"/>
    </source>
</evidence>
<dbReference type="EMBL" id="BMZG01000007">
    <property type="protein sequence ID" value="GHA75517.1"/>
    <property type="molecule type" value="Genomic_DNA"/>
</dbReference>
<reference evidence="9" key="2">
    <citation type="submission" date="2020-09" db="EMBL/GenBank/DDBJ databases">
        <authorList>
            <person name="Sun Q."/>
            <person name="Kim S."/>
        </authorList>
    </citation>
    <scope>NUCLEOTIDE SEQUENCE</scope>
    <source>
        <strain evidence="9">KCTC 32501</strain>
    </source>
</reference>
<keyword evidence="4" id="KW-0378">Hydrolase</keyword>
<dbReference type="NCBIfam" id="NF038188">
    <property type="entry name" value="cas13A_C2c2"/>
    <property type="match status" value="1"/>
</dbReference>
<organism evidence="9 10">
    <name type="scientific">Formosimonas limnophila</name>
    <dbReference type="NCBI Taxonomy" id="1384487"/>
    <lineage>
        <taxon>Bacteria</taxon>
        <taxon>Pseudomonadati</taxon>
        <taxon>Pseudomonadota</taxon>
        <taxon>Betaproteobacteria</taxon>
        <taxon>Burkholderiales</taxon>
        <taxon>Burkholderiaceae</taxon>
        <taxon>Formosimonas</taxon>
    </lineage>
</organism>
<proteinExistence type="inferred from homology"/>
<evidence type="ECO:0000256" key="1">
    <source>
        <dbReference type="ARBA" id="ARBA00022722"/>
    </source>
</evidence>
<comment type="caution">
    <text evidence="9">The sequence shown here is derived from an EMBL/GenBank/DDBJ whole genome shotgun (WGS) entry which is preliminary data.</text>
</comment>
<evidence type="ECO:0000256" key="2">
    <source>
        <dbReference type="ARBA" id="ARBA00022737"/>
    </source>
</evidence>
<gene>
    <name evidence="9" type="ORF">GCM10009007_15850</name>
</gene>
<comment type="similarity">
    <text evidence="7">Belongs to the CRISPR-associated endoribonuclease Cas13a family.</text>
</comment>
<dbReference type="AlphaFoldDB" id="A0A8J3CI63"/>
<dbReference type="GO" id="GO:0016787">
    <property type="term" value="F:hydrolase activity"/>
    <property type="evidence" value="ECO:0007669"/>
    <property type="project" value="UniProtKB-KW"/>
</dbReference>